<evidence type="ECO:0000256" key="1">
    <source>
        <dbReference type="SAM" id="MobiDB-lite"/>
    </source>
</evidence>
<evidence type="ECO:0000313" key="4">
    <source>
        <dbReference type="Proteomes" id="UP000295431"/>
    </source>
</evidence>
<dbReference type="Proteomes" id="UP000295431">
    <property type="component" value="Unassembled WGS sequence"/>
</dbReference>
<dbReference type="EMBL" id="SMJW01000024">
    <property type="protein sequence ID" value="TDC18008.1"/>
    <property type="molecule type" value="Genomic_DNA"/>
</dbReference>
<dbReference type="RefSeq" id="WP_131938237.1">
    <property type="nucleotide sequence ID" value="NZ_BAAAMX010000001.1"/>
</dbReference>
<keyword evidence="2" id="KW-0732">Signal</keyword>
<sequence length="251" mass="26727">MRRLAILLLPALLAVGCGHVPSSAKSNSTEDPATANARKAADSAGDKIYTARVWPARDLARRATDIDGVEVMRVRGTSTAGTGVALVVRVSGTGPEPGPFPGATVTVQRCFQMRFSTTTEWRDYATRLVDCPPGEPMDFGPWPKTPEIPEKKLRKALPRVPAGGSADEAKVRAAVASLRLDPAITREFMTEGDTVGLVLKVRPYLSDALDCVLARVAPGRTSVWSPPRIQRMLGEGGCSAGNAVHPMPPPH</sequence>
<evidence type="ECO:0000313" key="3">
    <source>
        <dbReference type="EMBL" id="TDC18008.1"/>
    </source>
</evidence>
<dbReference type="OrthoDB" id="5119191at2"/>
<keyword evidence="3" id="KW-0648">Protein biosynthesis</keyword>
<organism evidence="3 4">
    <name type="scientific">Actinomadura bangladeshensis</name>
    <dbReference type="NCBI Taxonomy" id="453573"/>
    <lineage>
        <taxon>Bacteria</taxon>
        <taxon>Bacillati</taxon>
        <taxon>Actinomycetota</taxon>
        <taxon>Actinomycetes</taxon>
        <taxon>Streptosporangiales</taxon>
        <taxon>Thermomonosporaceae</taxon>
        <taxon>Actinomadura</taxon>
    </lineage>
</organism>
<accession>A0A4R4P6B1</accession>
<dbReference type="AlphaFoldDB" id="A0A4R4P6B1"/>
<proteinExistence type="predicted"/>
<evidence type="ECO:0000256" key="2">
    <source>
        <dbReference type="SAM" id="SignalP"/>
    </source>
</evidence>
<dbReference type="GO" id="GO:0003743">
    <property type="term" value="F:translation initiation factor activity"/>
    <property type="evidence" value="ECO:0007669"/>
    <property type="project" value="UniProtKB-KW"/>
</dbReference>
<feature type="chain" id="PRO_5020923212" evidence="2">
    <location>
        <begin position="25"/>
        <end position="251"/>
    </location>
</feature>
<gene>
    <name evidence="3" type="ORF">E1284_07355</name>
</gene>
<feature type="signal peptide" evidence="2">
    <location>
        <begin position="1"/>
        <end position="24"/>
    </location>
</feature>
<keyword evidence="3" id="KW-0396">Initiation factor</keyword>
<protein>
    <submittedName>
        <fullName evidence="3">Translation initiation factor IF-2</fullName>
    </submittedName>
</protein>
<name>A0A4R4P6B1_9ACTN</name>
<comment type="caution">
    <text evidence="3">The sequence shown here is derived from an EMBL/GenBank/DDBJ whole genome shotgun (WGS) entry which is preliminary data.</text>
</comment>
<keyword evidence="4" id="KW-1185">Reference proteome</keyword>
<feature type="region of interest" description="Disordered" evidence="1">
    <location>
        <begin position="22"/>
        <end position="41"/>
    </location>
</feature>
<dbReference type="PROSITE" id="PS51257">
    <property type="entry name" value="PROKAR_LIPOPROTEIN"/>
    <property type="match status" value="1"/>
</dbReference>
<reference evidence="3 4" key="1">
    <citation type="submission" date="2019-03" db="EMBL/GenBank/DDBJ databases">
        <title>Draft genome sequences of novel Actinobacteria.</title>
        <authorList>
            <person name="Sahin N."/>
            <person name="Ay H."/>
            <person name="Saygin H."/>
        </authorList>
    </citation>
    <scope>NUCLEOTIDE SEQUENCE [LARGE SCALE GENOMIC DNA]</scope>
    <source>
        <strain evidence="3 4">DSM 45347</strain>
    </source>
</reference>